<organism evidence="9 10">
    <name type="scientific">Stegodyphus mimosarum</name>
    <name type="common">African social velvet spider</name>
    <dbReference type="NCBI Taxonomy" id="407821"/>
    <lineage>
        <taxon>Eukaryota</taxon>
        <taxon>Metazoa</taxon>
        <taxon>Ecdysozoa</taxon>
        <taxon>Arthropoda</taxon>
        <taxon>Chelicerata</taxon>
        <taxon>Arachnida</taxon>
        <taxon>Araneae</taxon>
        <taxon>Araneomorphae</taxon>
        <taxon>Entelegynae</taxon>
        <taxon>Eresoidea</taxon>
        <taxon>Eresidae</taxon>
        <taxon>Stegodyphus</taxon>
    </lineage>
</organism>
<feature type="transmembrane region" description="Helical" evidence="7">
    <location>
        <begin position="198"/>
        <end position="218"/>
    </location>
</feature>
<evidence type="ECO:0000313" key="9">
    <source>
        <dbReference type="EMBL" id="KFM68877.1"/>
    </source>
</evidence>
<dbReference type="PANTHER" id="PTHR44733">
    <property type="entry name" value="DNAJ HOMOLOG SUBFAMILY C MEMBER 22"/>
    <property type="match status" value="1"/>
</dbReference>
<dbReference type="STRING" id="407821.A0A087TUT8"/>
<evidence type="ECO:0000256" key="1">
    <source>
        <dbReference type="ARBA" id="ARBA00002080"/>
    </source>
</evidence>
<evidence type="ECO:0000313" key="10">
    <source>
        <dbReference type="Proteomes" id="UP000054359"/>
    </source>
</evidence>
<accession>A0A087TUT8</accession>
<evidence type="ECO:0000256" key="4">
    <source>
        <dbReference type="ARBA" id="ARBA00022692"/>
    </source>
</evidence>
<gene>
    <name evidence="9" type="ORF">X975_02433</name>
</gene>
<dbReference type="EMBL" id="KK116826">
    <property type="protein sequence ID" value="KFM68877.1"/>
    <property type="molecule type" value="Genomic_DNA"/>
</dbReference>
<sequence>MAKKSLFITYFVWLFGGLFGLHHFYLGRDYQALIWWMFAGGYFGAGWFRDLWRIPEYVKDANEDPEYLAELAEKMRKHDKPPIGSVRYFGQIMVADAFGYLILGAVPRELVPENFTRIIFAFLIPFSSALGVYLVGNVGRHEGSLRSALAGAYLTIPVYFWLESPIFVSSLASSTFFNKFSMRWRRTPMPRKSFFRRLAFFTFCGILYLSLWGSWLYFNCHITYQDQEHVKCRDAAKHFFKSPICREFVTVMKELWRHVKVHGWREVWKEIVDAFDPVGETNALKVLGLNATATQQEITSQYRKLSRMWHPDKHKDELQKKIAEEKFIEIQQTYEILSKIKSH</sequence>
<dbReference type="InterPro" id="IPR007829">
    <property type="entry name" value="TM2"/>
</dbReference>
<dbReference type="Gene3D" id="1.10.287.110">
    <property type="entry name" value="DnaJ domain"/>
    <property type="match status" value="1"/>
</dbReference>
<dbReference type="Pfam" id="PF00226">
    <property type="entry name" value="DnaJ"/>
    <property type="match status" value="1"/>
</dbReference>
<comment type="function">
    <text evidence="1">May function as a co-chaperone.</text>
</comment>
<dbReference type="OMA" id="VWWHCLL"/>
<dbReference type="SMART" id="SM00271">
    <property type="entry name" value="DnaJ"/>
    <property type="match status" value="1"/>
</dbReference>
<reference evidence="9 10" key="1">
    <citation type="submission" date="2013-11" db="EMBL/GenBank/DDBJ databases">
        <title>Genome sequencing of Stegodyphus mimosarum.</title>
        <authorList>
            <person name="Bechsgaard J."/>
        </authorList>
    </citation>
    <scope>NUCLEOTIDE SEQUENCE [LARGE SCALE GENOMIC DNA]</scope>
</reference>
<protein>
    <recommendedName>
        <fullName evidence="3">DnaJ homolog subfamily C member 22</fullName>
    </recommendedName>
</protein>
<dbReference type="AlphaFoldDB" id="A0A087TUT8"/>
<feature type="domain" description="J" evidence="8">
    <location>
        <begin position="282"/>
        <end position="342"/>
    </location>
</feature>
<keyword evidence="10" id="KW-1185">Reference proteome</keyword>
<feature type="transmembrane region" description="Helical" evidence="7">
    <location>
        <begin position="156"/>
        <end position="177"/>
    </location>
</feature>
<keyword evidence="5 7" id="KW-1133">Transmembrane helix</keyword>
<dbReference type="Proteomes" id="UP000054359">
    <property type="component" value="Unassembled WGS sequence"/>
</dbReference>
<keyword evidence="4 7" id="KW-0812">Transmembrane</keyword>
<evidence type="ECO:0000256" key="7">
    <source>
        <dbReference type="SAM" id="Phobius"/>
    </source>
</evidence>
<dbReference type="InterPro" id="IPR036869">
    <property type="entry name" value="J_dom_sf"/>
</dbReference>
<dbReference type="PROSITE" id="PS50076">
    <property type="entry name" value="DNAJ_2"/>
    <property type="match status" value="1"/>
</dbReference>
<dbReference type="InterPro" id="IPR001623">
    <property type="entry name" value="DnaJ_domain"/>
</dbReference>
<feature type="transmembrane region" description="Helical" evidence="7">
    <location>
        <begin position="118"/>
        <end position="136"/>
    </location>
</feature>
<proteinExistence type="predicted"/>
<feature type="non-terminal residue" evidence="9">
    <location>
        <position position="343"/>
    </location>
</feature>
<evidence type="ECO:0000256" key="3">
    <source>
        <dbReference type="ARBA" id="ARBA00020945"/>
    </source>
</evidence>
<name>A0A087TUT8_STEMI</name>
<dbReference type="OrthoDB" id="10262359at2759"/>
<dbReference type="GO" id="GO:0016020">
    <property type="term" value="C:membrane"/>
    <property type="evidence" value="ECO:0007669"/>
    <property type="project" value="UniProtKB-SubCell"/>
</dbReference>
<evidence type="ECO:0000256" key="5">
    <source>
        <dbReference type="ARBA" id="ARBA00022989"/>
    </source>
</evidence>
<dbReference type="PANTHER" id="PTHR44733:SF1">
    <property type="entry name" value="DNAJ HOMOLOG SUBFAMILY C MEMBER 22"/>
    <property type="match status" value="1"/>
</dbReference>
<feature type="transmembrane region" description="Helical" evidence="7">
    <location>
        <begin position="6"/>
        <end position="25"/>
    </location>
</feature>
<evidence type="ECO:0000259" key="8">
    <source>
        <dbReference type="PROSITE" id="PS50076"/>
    </source>
</evidence>
<evidence type="ECO:0000256" key="2">
    <source>
        <dbReference type="ARBA" id="ARBA00004141"/>
    </source>
</evidence>
<dbReference type="PRINTS" id="PR00625">
    <property type="entry name" value="JDOMAIN"/>
</dbReference>
<dbReference type="Pfam" id="PF05154">
    <property type="entry name" value="TM2"/>
    <property type="match status" value="1"/>
</dbReference>
<dbReference type="SUPFAM" id="SSF46565">
    <property type="entry name" value="Chaperone J-domain"/>
    <property type="match status" value="1"/>
</dbReference>
<keyword evidence="6 7" id="KW-0472">Membrane</keyword>
<comment type="subcellular location">
    <subcellularLocation>
        <location evidence="2">Membrane</location>
        <topology evidence="2">Multi-pass membrane protein</topology>
    </subcellularLocation>
</comment>
<dbReference type="CDD" id="cd06257">
    <property type="entry name" value="DnaJ"/>
    <property type="match status" value="1"/>
</dbReference>
<feature type="transmembrane region" description="Helical" evidence="7">
    <location>
        <begin position="32"/>
        <end position="48"/>
    </location>
</feature>
<feature type="transmembrane region" description="Helical" evidence="7">
    <location>
        <begin position="88"/>
        <end position="106"/>
    </location>
</feature>
<evidence type="ECO:0000256" key="6">
    <source>
        <dbReference type="ARBA" id="ARBA00023136"/>
    </source>
</evidence>